<protein>
    <submittedName>
        <fullName evidence="1">Uncharacterized protein</fullName>
    </submittedName>
</protein>
<accession>A0A1H4XWS0</accession>
<dbReference type="AlphaFoldDB" id="A0A1H4XWS0"/>
<organism evidence="1 2">
    <name type="scientific">Bradyrhizobium erythrophlei</name>
    <dbReference type="NCBI Taxonomy" id="1437360"/>
    <lineage>
        <taxon>Bacteria</taxon>
        <taxon>Pseudomonadati</taxon>
        <taxon>Pseudomonadota</taxon>
        <taxon>Alphaproteobacteria</taxon>
        <taxon>Hyphomicrobiales</taxon>
        <taxon>Nitrobacteraceae</taxon>
        <taxon>Bradyrhizobium</taxon>
    </lineage>
</organism>
<dbReference type="EMBL" id="FNTH01000001">
    <property type="protein sequence ID" value="SED09925.1"/>
    <property type="molecule type" value="Genomic_DNA"/>
</dbReference>
<dbReference type="Proteomes" id="UP000198992">
    <property type="component" value="Unassembled WGS sequence"/>
</dbReference>
<evidence type="ECO:0000313" key="1">
    <source>
        <dbReference type="EMBL" id="SED09925.1"/>
    </source>
</evidence>
<name>A0A1H4XWS0_9BRAD</name>
<reference evidence="1 2" key="1">
    <citation type="submission" date="2016-10" db="EMBL/GenBank/DDBJ databases">
        <authorList>
            <person name="de Groot N.N."/>
        </authorList>
    </citation>
    <scope>NUCLEOTIDE SEQUENCE [LARGE SCALE GENOMIC DNA]</scope>
    <source>
        <strain evidence="1 2">MT12</strain>
    </source>
</reference>
<proteinExistence type="predicted"/>
<gene>
    <name evidence="1" type="ORF">SAMN05444164_3687</name>
</gene>
<evidence type="ECO:0000313" key="2">
    <source>
        <dbReference type="Proteomes" id="UP000198992"/>
    </source>
</evidence>
<sequence length="73" mass="8310">MTDTSRKRMPGAECSVSVMFVCEGCKTVYEASQIPLPATSHFRCELCDGIVHRWSGSYDYVQWKSFPRSWGGR</sequence>